<accession>A0AC61SBY7</accession>
<sequence length="394" mass="43789">MVNSMLETGIPKLDEYLSGGIPKGKSLIYLNYPGVEGDVFGMQTLYHCLTTGNNCIYVSSSSHPNMLIDQFSEFGWPIENYKEKLSVIDAYSSLVGDISSEKFIVPDPEDVNSITEVIDHVIKEVPEGSVFIFSSLSTIMDLCGEDNTINAVQSWNKTAKRNRMISIYNFTAWPYTESTLVQIKNDIFNCVINVGGITQQVIYGQYFCVSKADWIKFQERSMLFRVLRPGGIKIYLPKILVTGPFNAGKSTFVHSLSTRAVSVDRKGTTIALDHGHIDYKGFSADIFGTPGQNRFDPIIKMISGEAMGVFLVVDSTNPENFNRAQQMLEITTGYGLPYVIIANKQDMQDAISTDDIRKQLNIPEEIPVVSTIATEKKGVFEAFELLVDKITGGI</sequence>
<protein>
    <submittedName>
        <fullName evidence="1">GTP-binding protein</fullName>
    </submittedName>
</protein>
<proteinExistence type="predicted"/>
<evidence type="ECO:0000313" key="2">
    <source>
        <dbReference type="Proteomes" id="UP000315423"/>
    </source>
</evidence>
<organism evidence="1 2">
    <name type="scientific">Candidatus Methanomarinus sp</name>
    <dbReference type="NCBI Taxonomy" id="3386244"/>
    <lineage>
        <taxon>Archaea</taxon>
        <taxon>Methanobacteriati</taxon>
        <taxon>Methanobacteriota</taxon>
        <taxon>Stenosarchaea group</taxon>
        <taxon>Methanomicrobia</taxon>
        <taxon>Methanosarcinales</taxon>
        <taxon>ANME-2 cluster</taxon>
        <taxon>Candidatus Methanocomedenaceae</taxon>
        <taxon>Candidatus Methanomarinus</taxon>
    </lineage>
</organism>
<comment type="caution">
    <text evidence="1">The sequence shown here is derived from an EMBL/GenBank/DDBJ whole genome shotgun (WGS) entry which is preliminary data.</text>
</comment>
<dbReference type="EMBL" id="QYBA01000068">
    <property type="protein sequence ID" value="TKY92161.1"/>
    <property type="molecule type" value="Genomic_DNA"/>
</dbReference>
<name>A0AC61SBY7_9EURY</name>
<evidence type="ECO:0000313" key="1">
    <source>
        <dbReference type="EMBL" id="TKY92161.1"/>
    </source>
</evidence>
<reference evidence="1" key="1">
    <citation type="submission" date="2018-09" db="EMBL/GenBank/DDBJ databases">
        <title>A genomic encyclopedia of anaerobic methanotrophic archaea.</title>
        <authorList>
            <person name="Skennerton C.T."/>
            <person name="Chadwick G.L."/>
            <person name="Laso-Perez R."/>
            <person name="Leu A.O."/>
            <person name="Speth D.R."/>
            <person name="Yu H."/>
            <person name="Morgan-Lang C."/>
            <person name="Hatzenpichler R."/>
            <person name="Goudeau D."/>
            <person name="Malmstrom R."/>
            <person name="Woyke T."/>
            <person name="Hallam S."/>
            <person name="Tyson G.W."/>
            <person name="Wegener G."/>
            <person name="Boetius A."/>
            <person name="Orphan V.J."/>
        </authorList>
    </citation>
    <scope>NUCLEOTIDE SEQUENCE</scope>
    <source>
        <strain evidence="1">CONS3730D10UFb2</strain>
    </source>
</reference>
<gene>
    <name evidence="1" type="ORF">C5S46_02090</name>
</gene>
<dbReference type="Proteomes" id="UP000315423">
    <property type="component" value="Unassembled WGS sequence"/>
</dbReference>